<dbReference type="HAMAP" id="MF_02078">
    <property type="entry name" value="MurJ_MviN"/>
    <property type="match status" value="1"/>
</dbReference>
<dbReference type="PIRSF" id="PIRSF002869">
    <property type="entry name" value="MviN"/>
    <property type="match status" value="1"/>
</dbReference>
<evidence type="ECO:0000256" key="8">
    <source>
        <dbReference type="ARBA" id="ARBA00060041"/>
    </source>
</evidence>
<evidence type="ECO:0000256" key="10">
    <source>
        <dbReference type="HAMAP-Rule" id="MF_02078"/>
    </source>
</evidence>
<gene>
    <name evidence="10 12" type="primary">murJ</name>
    <name evidence="12" type="ORF">ACFOEN_06815</name>
</gene>
<dbReference type="RefSeq" id="WP_377302284.1">
    <property type="nucleotide sequence ID" value="NZ_CP180191.1"/>
</dbReference>
<evidence type="ECO:0000256" key="3">
    <source>
        <dbReference type="ARBA" id="ARBA00022692"/>
    </source>
</evidence>
<protein>
    <recommendedName>
        <fullName evidence="10">Probable lipid II flippase MurJ</fullName>
    </recommendedName>
</protein>
<comment type="caution">
    <text evidence="10">Lacks conserved residue(s) required for the propagation of feature annotation.</text>
</comment>
<dbReference type="PRINTS" id="PR01806">
    <property type="entry name" value="VIRFACTRMVIN"/>
</dbReference>
<keyword evidence="10 11" id="KW-0961">Cell wall biogenesis/degradation</keyword>
<feature type="transmembrane region" description="Helical" evidence="10">
    <location>
        <begin position="183"/>
        <end position="206"/>
    </location>
</feature>
<keyword evidence="4 10" id="KW-0133">Cell shape</keyword>
<evidence type="ECO:0000256" key="5">
    <source>
        <dbReference type="ARBA" id="ARBA00022984"/>
    </source>
</evidence>
<comment type="pathway">
    <text evidence="10">Cell wall biogenesis; peptidoglycan biosynthesis.</text>
</comment>
<feature type="transmembrane region" description="Helical" evidence="10">
    <location>
        <begin position="385"/>
        <end position="404"/>
    </location>
</feature>
<feature type="transmembrane region" description="Helical" evidence="10">
    <location>
        <begin position="315"/>
        <end position="334"/>
    </location>
</feature>
<name>A0ABV7H0D0_9BURK</name>
<evidence type="ECO:0000313" key="13">
    <source>
        <dbReference type="Proteomes" id="UP001595556"/>
    </source>
</evidence>
<keyword evidence="5 10" id="KW-0573">Peptidoglycan synthesis</keyword>
<evidence type="ECO:0000256" key="2">
    <source>
        <dbReference type="ARBA" id="ARBA00022475"/>
    </source>
</evidence>
<comment type="caution">
    <text evidence="12">The sequence shown here is derived from an EMBL/GenBank/DDBJ whole genome shotgun (WGS) entry which is preliminary data.</text>
</comment>
<feature type="transmembrane region" description="Helical" evidence="10">
    <location>
        <begin position="410"/>
        <end position="431"/>
    </location>
</feature>
<accession>A0ABV7H0D0</accession>
<evidence type="ECO:0000256" key="6">
    <source>
        <dbReference type="ARBA" id="ARBA00022989"/>
    </source>
</evidence>
<dbReference type="CDD" id="cd13123">
    <property type="entry name" value="MATE_MurJ_like"/>
    <property type="match status" value="1"/>
</dbReference>
<feature type="transmembrane region" description="Helical" evidence="10">
    <location>
        <begin position="354"/>
        <end position="373"/>
    </location>
</feature>
<proteinExistence type="inferred from homology"/>
<dbReference type="PANTHER" id="PTHR47019:SF1">
    <property type="entry name" value="LIPID II FLIPPASE MURJ"/>
    <property type="match status" value="1"/>
</dbReference>
<evidence type="ECO:0000256" key="1">
    <source>
        <dbReference type="ARBA" id="ARBA00004651"/>
    </source>
</evidence>
<feature type="transmembrane region" description="Helical" evidence="10">
    <location>
        <begin position="131"/>
        <end position="149"/>
    </location>
</feature>
<evidence type="ECO:0000256" key="4">
    <source>
        <dbReference type="ARBA" id="ARBA00022960"/>
    </source>
</evidence>
<keyword evidence="7 10" id="KW-0472">Membrane</keyword>
<feature type="transmembrane region" description="Helical" evidence="10">
    <location>
        <begin position="443"/>
        <end position="464"/>
    </location>
</feature>
<evidence type="ECO:0000256" key="9">
    <source>
        <dbReference type="ARBA" id="ARBA00061532"/>
    </source>
</evidence>
<comment type="function">
    <text evidence="8 10 11">Involved in peptidoglycan biosynthesis. Transports lipid-linked peptidoglycan precursors from the inner to the outer leaflet of the cytoplasmic membrane.</text>
</comment>
<dbReference type="EMBL" id="JBHRTI010000003">
    <property type="protein sequence ID" value="MFC3147348.1"/>
    <property type="molecule type" value="Genomic_DNA"/>
</dbReference>
<keyword evidence="3 10" id="KW-0812">Transmembrane</keyword>
<feature type="transmembrane region" description="Helical" evidence="10">
    <location>
        <begin position="156"/>
        <end position="177"/>
    </location>
</feature>
<keyword evidence="10" id="KW-0997">Cell inner membrane</keyword>
<comment type="similarity">
    <text evidence="9 10 11">Belongs to the MurJ/MviN family.</text>
</comment>
<reference evidence="13" key="1">
    <citation type="journal article" date="2019" name="Int. J. Syst. Evol. Microbiol.">
        <title>The Global Catalogue of Microorganisms (GCM) 10K type strain sequencing project: providing services to taxonomists for standard genome sequencing and annotation.</title>
        <authorList>
            <consortium name="The Broad Institute Genomics Platform"/>
            <consortium name="The Broad Institute Genome Sequencing Center for Infectious Disease"/>
            <person name="Wu L."/>
            <person name="Ma J."/>
        </authorList>
    </citation>
    <scope>NUCLEOTIDE SEQUENCE [LARGE SCALE GENOMIC DNA]</scope>
    <source>
        <strain evidence="13">KCTC 52168</strain>
    </source>
</reference>
<feature type="transmembrane region" description="Helical" evidence="10">
    <location>
        <begin position="90"/>
        <end position="111"/>
    </location>
</feature>
<dbReference type="PANTHER" id="PTHR47019">
    <property type="entry name" value="LIPID II FLIPPASE MURJ"/>
    <property type="match status" value="1"/>
</dbReference>
<evidence type="ECO:0000256" key="7">
    <source>
        <dbReference type="ARBA" id="ARBA00023136"/>
    </source>
</evidence>
<dbReference type="Pfam" id="PF03023">
    <property type="entry name" value="MurJ"/>
    <property type="match status" value="1"/>
</dbReference>
<comment type="subcellular location">
    <subcellularLocation>
        <location evidence="10">Cell inner membrane</location>
        <topology evidence="10">Multi-pass membrane protein</topology>
    </subcellularLocation>
    <subcellularLocation>
        <location evidence="1">Cell membrane</location>
        <topology evidence="1">Multi-pass membrane protein</topology>
    </subcellularLocation>
</comment>
<evidence type="ECO:0000256" key="11">
    <source>
        <dbReference type="PIRNR" id="PIRNR002869"/>
    </source>
</evidence>
<keyword evidence="6 10" id="KW-1133">Transmembrane helix</keyword>
<sequence length="521" mass="55496">MNLLRAAFSVSSWTFASRITGLLREMLLASAFGASAITDAFNVAFRLPNLLRRLFAEGAFSQAFVPVLGDIRTREGDAAAKALIDHVAAALLWAVGLTSLVGVIGAPLLVYAIGSGLSGSAFDDATVMTRIMFPYIGCMAMVALGAAVLNTWRKFMLAAATPVLLNVAVIAGIWLAPQFMARPIYGVAIAVMIGGLLQMGAVWWGLRRLKLRPDVLKSPRRAFGYAGVKRVLSQMAPALLGVSVAQLSLIINTQIATHLGEGRVTWITLADRLLEFPNALLGVALGVVLTPSLTRAASSNDQAGYNGLIDWGLRLTLLLGLPAALALALMAQPLTALLFHNGKFSDTDMIQTALAVQAYSIGVVGFTLVKILAPGFYARQDMRSPVKVAVIVLIATQLMNLLLVPYLSHVALALSISLGAMLNAGLLYVGLRRGGAYRPEAGWLVFLIKLMIALAVMGAVLWFMGQGVDWAALKAAKWERAGRVLAMVAAGAATYFVMLAVLGFRLRDFRRREPTLPAPGA</sequence>
<keyword evidence="10 11" id="KW-0813">Transport</keyword>
<evidence type="ECO:0000313" key="12">
    <source>
        <dbReference type="EMBL" id="MFC3147348.1"/>
    </source>
</evidence>
<dbReference type="NCBIfam" id="TIGR01695">
    <property type="entry name" value="murJ_mviN"/>
    <property type="match status" value="1"/>
</dbReference>
<dbReference type="InterPro" id="IPR004268">
    <property type="entry name" value="MurJ"/>
</dbReference>
<dbReference type="Proteomes" id="UP001595556">
    <property type="component" value="Unassembled WGS sequence"/>
</dbReference>
<dbReference type="InterPro" id="IPR051050">
    <property type="entry name" value="Lipid_II_flippase_MurJ/MviN"/>
</dbReference>
<feature type="transmembrane region" description="Helical" evidence="10">
    <location>
        <begin position="484"/>
        <end position="504"/>
    </location>
</feature>
<organism evidence="12 13">
    <name type="scientific">Piscinibacterium candidicorallinum</name>
    <dbReference type="NCBI Taxonomy" id="1793872"/>
    <lineage>
        <taxon>Bacteria</taxon>
        <taxon>Pseudomonadati</taxon>
        <taxon>Pseudomonadota</taxon>
        <taxon>Betaproteobacteria</taxon>
        <taxon>Burkholderiales</taxon>
        <taxon>Piscinibacterium</taxon>
    </lineage>
</organism>
<keyword evidence="13" id="KW-1185">Reference proteome</keyword>
<keyword evidence="2 10" id="KW-1003">Cell membrane</keyword>